<sequence length="131" mass="14069">MTEITHRQESDRRATSPISRRAVHSFASSAPSTRPHHSHNVSDVSASSDPERPSPVVSPVPGLAVTPEGNAHDTNPMDNVLGSPVSPPLDDRGDPFGRQGSASGRVAVPDRTHKGSPSRRRTKSSFEENFE</sequence>
<reference evidence="2" key="1">
    <citation type="submission" date="2021-03" db="EMBL/GenBank/DDBJ databases">
        <title>Comparative genomics and phylogenomic investigation of the class Geoglossomycetes provide insights into ecological specialization and systematics.</title>
        <authorList>
            <person name="Melie T."/>
            <person name="Pirro S."/>
            <person name="Miller A.N."/>
            <person name="Quandt A."/>
        </authorList>
    </citation>
    <scope>NUCLEOTIDE SEQUENCE</scope>
    <source>
        <strain evidence="2">CAQ_001_2017</strain>
    </source>
</reference>
<name>A0A9P8I0Z9_9PEZI</name>
<feature type="compositionally biased region" description="Basic and acidic residues" evidence="1">
    <location>
        <begin position="1"/>
        <end position="14"/>
    </location>
</feature>
<evidence type="ECO:0000313" key="3">
    <source>
        <dbReference type="Proteomes" id="UP000750711"/>
    </source>
</evidence>
<keyword evidence="3" id="KW-1185">Reference proteome</keyword>
<organism evidence="2 3">
    <name type="scientific">Trichoglossum hirsutum</name>
    <dbReference type="NCBI Taxonomy" id="265104"/>
    <lineage>
        <taxon>Eukaryota</taxon>
        <taxon>Fungi</taxon>
        <taxon>Dikarya</taxon>
        <taxon>Ascomycota</taxon>
        <taxon>Pezizomycotina</taxon>
        <taxon>Geoglossomycetes</taxon>
        <taxon>Geoglossales</taxon>
        <taxon>Geoglossaceae</taxon>
        <taxon>Trichoglossum</taxon>
    </lineage>
</organism>
<evidence type="ECO:0000313" key="2">
    <source>
        <dbReference type="EMBL" id="KAH0533608.1"/>
    </source>
</evidence>
<proteinExistence type="predicted"/>
<dbReference type="EMBL" id="JAGHQM010004758">
    <property type="protein sequence ID" value="KAH0533608.1"/>
    <property type="molecule type" value="Genomic_DNA"/>
</dbReference>
<evidence type="ECO:0000256" key="1">
    <source>
        <dbReference type="SAM" id="MobiDB-lite"/>
    </source>
</evidence>
<feature type="region of interest" description="Disordered" evidence="1">
    <location>
        <begin position="1"/>
        <end position="131"/>
    </location>
</feature>
<comment type="caution">
    <text evidence="2">The sequence shown here is derived from an EMBL/GenBank/DDBJ whole genome shotgun (WGS) entry which is preliminary data.</text>
</comment>
<protein>
    <submittedName>
        <fullName evidence="2">Uncharacterized protein</fullName>
    </submittedName>
</protein>
<dbReference type="AlphaFoldDB" id="A0A9P8I0Z9"/>
<feature type="compositionally biased region" description="Basic residues" evidence="1">
    <location>
        <begin position="114"/>
        <end position="123"/>
    </location>
</feature>
<accession>A0A9P8I0Z9</accession>
<dbReference type="Proteomes" id="UP000750711">
    <property type="component" value="Unassembled WGS sequence"/>
</dbReference>
<gene>
    <name evidence="2" type="ORF">GP486_008982</name>
</gene>